<feature type="domain" description="HAMP" evidence="10">
    <location>
        <begin position="333"/>
        <end position="385"/>
    </location>
</feature>
<feature type="transmembrane region" description="Helical" evidence="9">
    <location>
        <begin position="20"/>
        <end position="44"/>
    </location>
</feature>
<evidence type="ECO:0000256" key="8">
    <source>
        <dbReference type="ARBA" id="ARBA00023136"/>
    </source>
</evidence>
<dbReference type="Gene3D" id="3.30.565.10">
    <property type="entry name" value="Histidine kinase-like ATPase, C-terminal domain"/>
    <property type="match status" value="1"/>
</dbReference>
<dbReference type="Proteomes" id="UP000075806">
    <property type="component" value="Unassembled WGS sequence"/>
</dbReference>
<evidence type="ECO:0000256" key="6">
    <source>
        <dbReference type="ARBA" id="ARBA00022777"/>
    </source>
</evidence>
<reference evidence="11" key="1">
    <citation type="submission" date="2016-02" db="EMBL/GenBank/DDBJ databases">
        <title>Genome sequence of Bacillus trypoxylicola KCTC 13244(T).</title>
        <authorList>
            <person name="Jeong H."/>
            <person name="Park S.-H."/>
            <person name="Choi S.-K."/>
        </authorList>
    </citation>
    <scope>NUCLEOTIDE SEQUENCE [LARGE SCALE GENOMIC DNA]</scope>
    <source>
        <strain evidence="11">KCTC 13244</strain>
    </source>
</reference>
<evidence type="ECO:0000313" key="11">
    <source>
        <dbReference type="EMBL" id="KYG35266.1"/>
    </source>
</evidence>
<evidence type="ECO:0000256" key="9">
    <source>
        <dbReference type="SAM" id="Phobius"/>
    </source>
</evidence>
<comment type="caution">
    <text evidence="11">The sequence shown here is derived from an EMBL/GenBank/DDBJ whole genome shotgun (WGS) entry which is preliminary data.</text>
</comment>
<keyword evidence="8 9" id="KW-0472">Membrane</keyword>
<dbReference type="InterPro" id="IPR036890">
    <property type="entry name" value="HATPase_C_sf"/>
</dbReference>
<keyword evidence="7 9" id="KW-1133">Transmembrane helix</keyword>
<keyword evidence="6" id="KW-0418">Kinase</keyword>
<dbReference type="AlphaFoldDB" id="A0A161PLK9"/>
<dbReference type="InterPro" id="IPR033479">
    <property type="entry name" value="dCache_1"/>
</dbReference>
<accession>A0A161PLK9</accession>
<feature type="transmembrane region" description="Helical" evidence="9">
    <location>
        <begin position="314"/>
        <end position="336"/>
    </location>
</feature>
<dbReference type="Pfam" id="PF02743">
    <property type="entry name" value="dCache_1"/>
    <property type="match status" value="1"/>
</dbReference>
<keyword evidence="12" id="KW-1185">Reference proteome</keyword>
<sequence length="612" mass="70772">MILRKRMWTNMISKGRNLRLRTKLLVTYIVLTVVPMGLLGYIAYFQYSKSIEEQAGHYIPEILEQVNENITNQINEIILLPDYIYSSNQVIGVLRKETTQPRSSQLQDEFIVNSFLNRTYINGTNPDILGVFLFSHERSFYSTKVPFSELDFNSLTNPTGVANAVESPPSNKGNTILLPHQTSLSFQDDRPFILLIRHLTDYENRKNLGTIAIAIEVNFISHALEELSKEETATLWMMDHNGHIIYHTDDGKIGSKDLSFEDYPKINGSFKSIYEEDSKLISLDFMEEQRWFLAHSIPVKHLTEQTDLVRNVTIIIFIILVLISLVLSIILAWNVSSPLNRLMLSMRRLEKGDFSTKLSVDREDEMGILAKNFNRMTKEIDELIREKYQIQLKQKEAELVALQSQINPHFMYNTLETISMAVEEDEKDTVVQMVTILGRMLRFSIHNKENLISIETEVGHMKDYLTIQKIRFEHCFDFQIRYADDLQHQLTPKLILQPVVENVIKHALNPNKMTSIDITIELEKKSEEDHILIKISDNGKGMKRERLLQLQRELLHDPMKKRDSNFGLVNVHGRIQIQFGAMFGLHINSQENIGTSVEIRIPILEGGKENEN</sequence>
<protein>
    <recommendedName>
        <fullName evidence="10">HAMP domain-containing protein</fullName>
    </recommendedName>
</protein>
<dbReference type="STRING" id="519424.AZF04_02710"/>
<dbReference type="RefSeq" id="WP_082795218.1">
    <property type="nucleotide sequence ID" value="NZ_LTAO01000001.1"/>
</dbReference>
<dbReference type="Pfam" id="PF02518">
    <property type="entry name" value="HATPase_c"/>
    <property type="match status" value="1"/>
</dbReference>
<gene>
    <name evidence="11" type="ORF">AZF04_02710</name>
</gene>
<dbReference type="InterPro" id="IPR050640">
    <property type="entry name" value="Bact_2-comp_sensor_kinase"/>
</dbReference>
<dbReference type="GO" id="GO:0000155">
    <property type="term" value="F:phosphorelay sensor kinase activity"/>
    <property type="evidence" value="ECO:0007669"/>
    <property type="project" value="InterPro"/>
</dbReference>
<dbReference type="GO" id="GO:0005886">
    <property type="term" value="C:plasma membrane"/>
    <property type="evidence" value="ECO:0007669"/>
    <property type="project" value="UniProtKB-SubCell"/>
</dbReference>
<proteinExistence type="predicted"/>
<evidence type="ECO:0000256" key="3">
    <source>
        <dbReference type="ARBA" id="ARBA00022553"/>
    </source>
</evidence>
<name>A0A161PLK9_9BACI</name>
<evidence type="ECO:0000259" key="10">
    <source>
        <dbReference type="PROSITE" id="PS50885"/>
    </source>
</evidence>
<dbReference type="SUPFAM" id="SSF158472">
    <property type="entry name" value="HAMP domain-like"/>
    <property type="match status" value="1"/>
</dbReference>
<evidence type="ECO:0000256" key="1">
    <source>
        <dbReference type="ARBA" id="ARBA00004651"/>
    </source>
</evidence>
<evidence type="ECO:0000256" key="2">
    <source>
        <dbReference type="ARBA" id="ARBA00022475"/>
    </source>
</evidence>
<dbReference type="CDD" id="cd06225">
    <property type="entry name" value="HAMP"/>
    <property type="match status" value="1"/>
</dbReference>
<dbReference type="InterPro" id="IPR003594">
    <property type="entry name" value="HATPase_dom"/>
</dbReference>
<dbReference type="SUPFAM" id="SSF55874">
    <property type="entry name" value="ATPase domain of HSP90 chaperone/DNA topoisomerase II/histidine kinase"/>
    <property type="match status" value="1"/>
</dbReference>
<dbReference type="EMBL" id="LTAO01000001">
    <property type="protein sequence ID" value="KYG35266.1"/>
    <property type="molecule type" value="Genomic_DNA"/>
</dbReference>
<keyword evidence="2" id="KW-1003">Cell membrane</keyword>
<evidence type="ECO:0000256" key="7">
    <source>
        <dbReference type="ARBA" id="ARBA00022989"/>
    </source>
</evidence>
<evidence type="ECO:0000256" key="5">
    <source>
        <dbReference type="ARBA" id="ARBA00022692"/>
    </source>
</evidence>
<keyword evidence="5 9" id="KW-0812">Transmembrane</keyword>
<dbReference type="Pfam" id="PF00672">
    <property type="entry name" value="HAMP"/>
    <property type="match status" value="1"/>
</dbReference>
<keyword evidence="3" id="KW-0597">Phosphoprotein</keyword>
<dbReference type="Gene3D" id="3.30.450.20">
    <property type="entry name" value="PAS domain"/>
    <property type="match status" value="1"/>
</dbReference>
<evidence type="ECO:0000256" key="4">
    <source>
        <dbReference type="ARBA" id="ARBA00022679"/>
    </source>
</evidence>
<evidence type="ECO:0000313" key="12">
    <source>
        <dbReference type="Proteomes" id="UP000075806"/>
    </source>
</evidence>
<dbReference type="InterPro" id="IPR010559">
    <property type="entry name" value="Sig_transdc_His_kin_internal"/>
</dbReference>
<dbReference type="PANTHER" id="PTHR34220">
    <property type="entry name" value="SENSOR HISTIDINE KINASE YPDA"/>
    <property type="match status" value="1"/>
</dbReference>
<keyword evidence="4" id="KW-0808">Transferase</keyword>
<dbReference type="Gene3D" id="6.10.340.10">
    <property type="match status" value="1"/>
</dbReference>
<dbReference type="Pfam" id="PF06580">
    <property type="entry name" value="His_kinase"/>
    <property type="match status" value="1"/>
</dbReference>
<dbReference type="SMART" id="SM00304">
    <property type="entry name" value="HAMP"/>
    <property type="match status" value="1"/>
</dbReference>
<dbReference type="InterPro" id="IPR003660">
    <property type="entry name" value="HAMP_dom"/>
</dbReference>
<dbReference type="OrthoDB" id="9776552at2"/>
<dbReference type="PANTHER" id="PTHR34220:SF7">
    <property type="entry name" value="SENSOR HISTIDINE KINASE YPDA"/>
    <property type="match status" value="1"/>
</dbReference>
<organism evidence="11 12">
    <name type="scientific">Alkalihalobacillus trypoxylicola</name>
    <dbReference type="NCBI Taxonomy" id="519424"/>
    <lineage>
        <taxon>Bacteria</taxon>
        <taxon>Bacillati</taxon>
        <taxon>Bacillota</taxon>
        <taxon>Bacilli</taxon>
        <taxon>Bacillales</taxon>
        <taxon>Bacillaceae</taxon>
        <taxon>Alkalihalobacillus</taxon>
    </lineage>
</organism>
<dbReference type="PROSITE" id="PS50885">
    <property type="entry name" value="HAMP"/>
    <property type="match status" value="1"/>
</dbReference>
<comment type="subcellular location">
    <subcellularLocation>
        <location evidence="1">Cell membrane</location>
        <topology evidence="1">Multi-pass membrane protein</topology>
    </subcellularLocation>
</comment>